<proteinExistence type="predicted"/>
<feature type="signal peptide" evidence="1">
    <location>
        <begin position="1"/>
        <end position="24"/>
    </location>
</feature>
<dbReference type="Proteomes" id="UP000516428">
    <property type="component" value="Chromosome"/>
</dbReference>
<evidence type="ECO:0008006" key="4">
    <source>
        <dbReference type="Google" id="ProtNLM"/>
    </source>
</evidence>
<evidence type="ECO:0000313" key="3">
    <source>
        <dbReference type="Proteomes" id="UP000516428"/>
    </source>
</evidence>
<feature type="chain" id="PRO_5029010805" description="Repetin" evidence="1">
    <location>
        <begin position="25"/>
        <end position="187"/>
    </location>
</feature>
<evidence type="ECO:0000256" key="1">
    <source>
        <dbReference type="SAM" id="SignalP"/>
    </source>
</evidence>
<protein>
    <recommendedName>
        <fullName evidence="4">Repetin</fullName>
    </recommendedName>
</protein>
<keyword evidence="1" id="KW-0732">Signal</keyword>
<accession>A0A7H1BF76</accession>
<dbReference type="EMBL" id="CP061281">
    <property type="protein sequence ID" value="QNS07381.1"/>
    <property type="molecule type" value="Genomic_DNA"/>
</dbReference>
<organism evidence="2 3">
    <name type="scientific">Streptomyces xanthii</name>
    <dbReference type="NCBI Taxonomy" id="2768069"/>
    <lineage>
        <taxon>Bacteria</taxon>
        <taxon>Bacillati</taxon>
        <taxon>Actinomycetota</taxon>
        <taxon>Actinomycetes</taxon>
        <taxon>Kitasatosporales</taxon>
        <taxon>Streptomycetaceae</taxon>
        <taxon>Streptomyces</taxon>
    </lineage>
</organism>
<evidence type="ECO:0000313" key="2">
    <source>
        <dbReference type="EMBL" id="QNS07381.1"/>
    </source>
</evidence>
<gene>
    <name evidence="2" type="ORF">IAG42_29805</name>
</gene>
<reference evidence="2 3" key="1">
    <citation type="submission" date="2020-09" db="EMBL/GenBank/DDBJ databases">
        <title>A novel species.</title>
        <authorList>
            <person name="Gao J."/>
        </authorList>
    </citation>
    <scope>NUCLEOTIDE SEQUENCE [LARGE SCALE GENOMIC DNA]</scope>
    <source>
        <strain evidence="2 3">CRXT-Y-14</strain>
    </source>
</reference>
<dbReference type="RefSeq" id="WP_188340047.1">
    <property type="nucleotide sequence ID" value="NZ_CP061281.1"/>
</dbReference>
<keyword evidence="3" id="KW-1185">Reference proteome</keyword>
<sequence length="187" mass="19792">MARIRILVATAAALTVAVAGTAAAGTGSAGGGHGRPAQPREAAALTGTAQLWRPPSAHEDITFTFDAHLAAKDNMAPEKAYGTFFFSHYKDGKGAWAKGRIDCLMTGGKTAVMTGVVTESDSPHLGKRVGISVTDDGREDRLGYTWSNPDTGVLEVPRCMSAPPFEVVKKGTGDFEVLPWKPEYRTD</sequence>
<dbReference type="AlphaFoldDB" id="A0A7H1BF76"/>
<name>A0A7H1BF76_9ACTN</name>
<dbReference type="KEGG" id="sxn:IAG42_29805"/>